<keyword evidence="5 11" id="KW-0418">Kinase</keyword>
<dbReference type="GO" id="GO:0005524">
    <property type="term" value="F:ATP binding"/>
    <property type="evidence" value="ECO:0007669"/>
    <property type="project" value="UniProtKB-UniRule"/>
</dbReference>
<evidence type="ECO:0000256" key="1">
    <source>
        <dbReference type="ARBA" id="ARBA00012513"/>
    </source>
</evidence>
<dbReference type="GO" id="GO:0005737">
    <property type="term" value="C:cytoplasm"/>
    <property type="evidence" value="ECO:0007669"/>
    <property type="project" value="TreeGrafter"/>
</dbReference>
<keyword evidence="6 9" id="KW-0067">ATP-binding</keyword>
<keyword evidence="3" id="KW-0808">Transferase</keyword>
<evidence type="ECO:0000313" key="11">
    <source>
        <dbReference type="EMBL" id="HHH13190.1"/>
    </source>
</evidence>
<dbReference type="EC" id="2.7.11.1" evidence="1"/>
<evidence type="ECO:0000256" key="2">
    <source>
        <dbReference type="ARBA" id="ARBA00022527"/>
    </source>
</evidence>
<evidence type="ECO:0000256" key="5">
    <source>
        <dbReference type="ARBA" id="ARBA00022777"/>
    </source>
</evidence>
<evidence type="ECO:0000256" key="4">
    <source>
        <dbReference type="ARBA" id="ARBA00022741"/>
    </source>
</evidence>
<comment type="catalytic activity">
    <reaction evidence="7">
        <text>L-threonyl-[protein] + ATP = O-phospho-L-threonyl-[protein] + ADP + H(+)</text>
        <dbReference type="Rhea" id="RHEA:46608"/>
        <dbReference type="Rhea" id="RHEA-COMP:11060"/>
        <dbReference type="Rhea" id="RHEA-COMP:11605"/>
        <dbReference type="ChEBI" id="CHEBI:15378"/>
        <dbReference type="ChEBI" id="CHEBI:30013"/>
        <dbReference type="ChEBI" id="CHEBI:30616"/>
        <dbReference type="ChEBI" id="CHEBI:61977"/>
        <dbReference type="ChEBI" id="CHEBI:456216"/>
        <dbReference type="EC" id="2.7.11.1"/>
    </reaction>
</comment>
<feature type="domain" description="Protein kinase" evidence="10">
    <location>
        <begin position="20"/>
        <end position="290"/>
    </location>
</feature>
<dbReference type="Proteomes" id="UP000886100">
    <property type="component" value="Unassembled WGS sequence"/>
</dbReference>
<dbReference type="SUPFAM" id="SSF56112">
    <property type="entry name" value="Protein kinase-like (PK-like)"/>
    <property type="match status" value="1"/>
</dbReference>
<dbReference type="EMBL" id="DROM01000186">
    <property type="protein sequence ID" value="HHH13190.1"/>
    <property type="molecule type" value="Genomic_DNA"/>
</dbReference>
<dbReference type="PANTHER" id="PTHR24361">
    <property type="entry name" value="MITOGEN-ACTIVATED KINASE KINASE KINASE"/>
    <property type="match status" value="1"/>
</dbReference>
<comment type="catalytic activity">
    <reaction evidence="8">
        <text>L-seryl-[protein] + ATP = O-phospho-L-seryl-[protein] + ADP + H(+)</text>
        <dbReference type="Rhea" id="RHEA:17989"/>
        <dbReference type="Rhea" id="RHEA-COMP:9863"/>
        <dbReference type="Rhea" id="RHEA-COMP:11604"/>
        <dbReference type="ChEBI" id="CHEBI:15378"/>
        <dbReference type="ChEBI" id="CHEBI:29999"/>
        <dbReference type="ChEBI" id="CHEBI:30616"/>
        <dbReference type="ChEBI" id="CHEBI:83421"/>
        <dbReference type="ChEBI" id="CHEBI:456216"/>
        <dbReference type="EC" id="2.7.11.1"/>
    </reaction>
</comment>
<dbReference type="Gene3D" id="1.10.510.10">
    <property type="entry name" value="Transferase(Phosphotransferase) domain 1"/>
    <property type="match status" value="1"/>
</dbReference>
<dbReference type="InterPro" id="IPR000719">
    <property type="entry name" value="Prot_kinase_dom"/>
</dbReference>
<protein>
    <recommendedName>
        <fullName evidence="1">non-specific serine/threonine protein kinase</fullName>
        <ecNumber evidence="1">2.7.11.1</ecNumber>
    </recommendedName>
</protein>
<evidence type="ECO:0000256" key="9">
    <source>
        <dbReference type="PROSITE-ProRule" id="PRU10141"/>
    </source>
</evidence>
<sequence>MPPAPEQRKPLPSGTRLDYYTLHKLIGSGGFSLIYLGEEDDSHDEVAIKEYLPKRFAQRDEEGVITFPSDEAKDKFYRGLKLFFLEAKALATLRHPNIVNVRNCFLANGTAYLVMDYEPGKNLGRYIKRRKGGLSTRFLMTVFPPLLDALALIHESQHLHLDIKPSNIHIRPGGSPLLLDFGAVYHLSGEDQKKAQVITPGFSPIEQYRGVSKVGPWTDVYAIGASMRTCIEGRPPPSATERHAKDTMVPAVEAFGKRYPRHILQAIDRAMEIDPQKRIQSAALLLKELTRDPASRRRQVRR</sequence>
<dbReference type="PANTHER" id="PTHR24361:SF433">
    <property type="entry name" value="PROTEIN KINASE DOMAIN-CONTAINING PROTEIN"/>
    <property type="match status" value="1"/>
</dbReference>
<feature type="binding site" evidence="9">
    <location>
        <position position="49"/>
    </location>
    <ligand>
        <name>ATP</name>
        <dbReference type="ChEBI" id="CHEBI:30616"/>
    </ligand>
</feature>
<keyword evidence="4 9" id="KW-0547">Nucleotide-binding</keyword>
<proteinExistence type="predicted"/>
<dbReference type="PROSITE" id="PS00107">
    <property type="entry name" value="PROTEIN_KINASE_ATP"/>
    <property type="match status" value="1"/>
</dbReference>
<evidence type="ECO:0000259" key="10">
    <source>
        <dbReference type="PROSITE" id="PS50011"/>
    </source>
</evidence>
<dbReference type="SMART" id="SM00220">
    <property type="entry name" value="S_TKc"/>
    <property type="match status" value="1"/>
</dbReference>
<dbReference type="GO" id="GO:0004674">
    <property type="term" value="F:protein serine/threonine kinase activity"/>
    <property type="evidence" value="ECO:0007669"/>
    <property type="project" value="UniProtKB-KW"/>
</dbReference>
<dbReference type="CDD" id="cd14014">
    <property type="entry name" value="STKc_PknB_like"/>
    <property type="match status" value="1"/>
</dbReference>
<evidence type="ECO:0000256" key="3">
    <source>
        <dbReference type="ARBA" id="ARBA00022679"/>
    </source>
</evidence>
<evidence type="ECO:0000256" key="7">
    <source>
        <dbReference type="ARBA" id="ARBA00047899"/>
    </source>
</evidence>
<keyword evidence="2 11" id="KW-0723">Serine/threonine-protein kinase</keyword>
<dbReference type="AlphaFoldDB" id="A0A7C5IYF9"/>
<dbReference type="InterPro" id="IPR011009">
    <property type="entry name" value="Kinase-like_dom_sf"/>
</dbReference>
<dbReference type="InterPro" id="IPR017441">
    <property type="entry name" value="Protein_kinase_ATP_BS"/>
</dbReference>
<name>A0A7C5IYF9_9GAMM</name>
<dbReference type="InterPro" id="IPR053235">
    <property type="entry name" value="Ser_Thr_kinase"/>
</dbReference>
<comment type="caution">
    <text evidence="11">The sequence shown here is derived from an EMBL/GenBank/DDBJ whole genome shotgun (WGS) entry which is preliminary data.</text>
</comment>
<evidence type="ECO:0000256" key="8">
    <source>
        <dbReference type="ARBA" id="ARBA00048679"/>
    </source>
</evidence>
<reference evidence="11" key="1">
    <citation type="journal article" date="2020" name="mSystems">
        <title>Genome- and Community-Level Interaction Insights into Carbon Utilization and Element Cycling Functions of Hydrothermarchaeota in Hydrothermal Sediment.</title>
        <authorList>
            <person name="Zhou Z."/>
            <person name="Liu Y."/>
            <person name="Xu W."/>
            <person name="Pan J."/>
            <person name="Luo Z.H."/>
            <person name="Li M."/>
        </authorList>
    </citation>
    <scope>NUCLEOTIDE SEQUENCE [LARGE SCALE GENOMIC DNA]</scope>
    <source>
        <strain evidence="11">HyVt-535</strain>
    </source>
</reference>
<dbReference type="Pfam" id="PF00069">
    <property type="entry name" value="Pkinase"/>
    <property type="match status" value="1"/>
</dbReference>
<accession>A0A7C5IYF9</accession>
<organism evidence="11">
    <name type="scientific">Thiolapillus brandeum</name>
    <dbReference type="NCBI Taxonomy" id="1076588"/>
    <lineage>
        <taxon>Bacteria</taxon>
        <taxon>Pseudomonadati</taxon>
        <taxon>Pseudomonadota</taxon>
        <taxon>Gammaproteobacteria</taxon>
        <taxon>Chromatiales</taxon>
        <taxon>Sedimenticolaceae</taxon>
        <taxon>Thiolapillus</taxon>
    </lineage>
</organism>
<evidence type="ECO:0000256" key="6">
    <source>
        <dbReference type="ARBA" id="ARBA00022840"/>
    </source>
</evidence>
<dbReference type="PROSITE" id="PS50011">
    <property type="entry name" value="PROTEIN_KINASE_DOM"/>
    <property type="match status" value="1"/>
</dbReference>
<gene>
    <name evidence="11" type="ORF">ENJ98_03045</name>
</gene>